<evidence type="ECO:0000313" key="2">
    <source>
        <dbReference type="EMBL" id="CAI9264997.1"/>
    </source>
</evidence>
<feature type="domain" description="Arabidopsis retrotransposon Orf1 C-terminal" evidence="1">
    <location>
        <begin position="40"/>
        <end position="200"/>
    </location>
</feature>
<accession>A0AA35VL25</accession>
<dbReference type="EMBL" id="OX465086">
    <property type="protein sequence ID" value="CAI9264997.1"/>
    <property type="molecule type" value="Genomic_DNA"/>
</dbReference>
<dbReference type="AlphaFoldDB" id="A0AA35VL25"/>
<dbReference type="Pfam" id="PF03078">
    <property type="entry name" value="ATHILA"/>
    <property type="match status" value="1"/>
</dbReference>
<proteinExistence type="predicted"/>
<organism evidence="2 3">
    <name type="scientific">Lactuca saligna</name>
    <name type="common">Willowleaf lettuce</name>
    <dbReference type="NCBI Taxonomy" id="75948"/>
    <lineage>
        <taxon>Eukaryota</taxon>
        <taxon>Viridiplantae</taxon>
        <taxon>Streptophyta</taxon>
        <taxon>Embryophyta</taxon>
        <taxon>Tracheophyta</taxon>
        <taxon>Spermatophyta</taxon>
        <taxon>Magnoliopsida</taxon>
        <taxon>eudicotyledons</taxon>
        <taxon>Gunneridae</taxon>
        <taxon>Pentapetalae</taxon>
        <taxon>asterids</taxon>
        <taxon>campanulids</taxon>
        <taxon>Asterales</taxon>
        <taxon>Asteraceae</taxon>
        <taxon>Cichorioideae</taxon>
        <taxon>Cichorieae</taxon>
        <taxon>Lactucinae</taxon>
        <taxon>Lactuca</taxon>
    </lineage>
</organism>
<dbReference type="Proteomes" id="UP001177003">
    <property type="component" value="Chromosome 0"/>
</dbReference>
<sequence>MHHRPSRSRRHGDAPHPSYTVQADNIMVDLGSQATLDCYQCLLDREIMSQAWPPSHTLMRQLHIYDGVHALFANIGLERLLSVYFATCPLLTRGFLATLSEINHEGNLAFRIFSIPHTIHVDQLCTIFHTPITSLFQPTPAFDVREFWYSITGLPSYDSTSSVQTSIVHPAIKIALKIIWNIIYAQLETKKADKADLFLLCCMITGSYHPHFGDIIIRRFHRVIALRTGDVIPCGGLISIIARSLTPQSPLGYTFFTGDAFRLTLQNLRAMHMLHTAPGGYVWMHGHSTYFKLTGLDDIALADPISDTLWVLQSNIPPPSRPCRAQQV</sequence>
<keyword evidence="3" id="KW-1185">Reference proteome</keyword>
<evidence type="ECO:0000259" key="1">
    <source>
        <dbReference type="Pfam" id="PF03078"/>
    </source>
</evidence>
<name>A0AA35VL25_LACSI</name>
<reference evidence="2" key="1">
    <citation type="submission" date="2023-04" db="EMBL/GenBank/DDBJ databases">
        <authorList>
            <person name="Vijverberg K."/>
            <person name="Xiong W."/>
            <person name="Schranz E."/>
        </authorList>
    </citation>
    <scope>NUCLEOTIDE SEQUENCE</scope>
</reference>
<protein>
    <recommendedName>
        <fullName evidence="1">Arabidopsis retrotransposon Orf1 C-terminal domain-containing protein</fullName>
    </recommendedName>
</protein>
<gene>
    <name evidence="2" type="ORF">LSALG_LOCUS5626</name>
</gene>
<dbReference type="InterPro" id="IPR004312">
    <property type="entry name" value="ATHILA_Orf1_C"/>
</dbReference>
<evidence type="ECO:0000313" key="3">
    <source>
        <dbReference type="Proteomes" id="UP001177003"/>
    </source>
</evidence>